<accession>A0A3A4NL92</accession>
<feature type="compositionally biased region" description="Basic and acidic residues" evidence="7">
    <location>
        <begin position="1"/>
        <end position="16"/>
    </location>
</feature>
<reference evidence="9 10" key="1">
    <citation type="journal article" date="2017" name="ISME J.">
        <title>Energy and carbon metabolisms in a deep terrestrial subsurface fluid microbial community.</title>
        <authorList>
            <person name="Momper L."/>
            <person name="Jungbluth S.P."/>
            <person name="Lee M.D."/>
            <person name="Amend J.P."/>
        </authorList>
    </citation>
    <scope>NUCLEOTIDE SEQUENCE [LARGE SCALE GENOMIC DNA]</scope>
    <source>
        <strain evidence="9">SURF_5</strain>
    </source>
</reference>
<evidence type="ECO:0000259" key="8">
    <source>
        <dbReference type="PROSITE" id="PS50249"/>
    </source>
</evidence>
<dbReference type="SUPFAM" id="SSF47781">
    <property type="entry name" value="RuvA domain 2-like"/>
    <property type="match status" value="1"/>
</dbReference>
<dbReference type="InterPro" id="IPR010994">
    <property type="entry name" value="RuvA_2-like"/>
</dbReference>
<dbReference type="NCBIfam" id="TIGR00608">
    <property type="entry name" value="radc"/>
    <property type="match status" value="1"/>
</dbReference>
<keyword evidence="3" id="KW-0378">Hydrolase</keyword>
<dbReference type="InterPro" id="IPR020891">
    <property type="entry name" value="UPF0758_CS"/>
</dbReference>
<comment type="similarity">
    <text evidence="6">Belongs to the UPF0758 family.</text>
</comment>
<dbReference type="PROSITE" id="PS50249">
    <property type="entry name" value="MPN"/>
    <property type="match status" value="1"/>
</dbReference>
<dbReference type="Pfam" id="PF04002">
    <property type="entry name" value="RadC"/>
    <property type="match status" value="1"/>
</dbReference>
<proteinExistence type="inferred from homology"/>
<keyword evidence="5" id="KW-0482">Metalloprotease</keyword>
<evidence type="ECO:0000256" key="1">
    <source>
        <dbReference type="ARBA" id="ARBA00022670"/>
    </source>
</evidence>
<feature type="region of interest" description="Disordered" evidence="7">
    <location>
        <begin position="1"/>
        <end position="21"/>
    </location>
</feature>
<protein>
    <submittedName>
        <fullName evidence="9">JAB domain-containing protein</fullName>
    </submittedName>
</protein>
<dbReference type="Gene3D" id="3.40.140.10">
    <property type="entry name" value="Cytidine Deaminase, domain 2"/>
    <property type="match status" value="1"/>
</dbReference>
<dbReference type="InterPro" id="IPR001405">
    <property type="entry name" value="UPF0758"/>
</dbReference>
<keyword evidence="1" id="KW-0645">Protease</keyword>
<dbReference type="InterPro" id="IPR025657">
    <property type="entry name" value="RadC_JAB"/>
</dbReference>
<keyword evidence="4" id="KW-0862">Zinc</keyword>
<evidence type="ECO:0000256" key="2">
    <source>
        <dbReference type="ARBA" id="ARBA00022723"/>
    </source>
</evidence>
<evidence type="ECO:0000256" key="6">
    <source>
        <dbReference type="RuleBase" id="RU003797"/>
    </source>
</evidence>
<evidence type="ECO:0000256" key="4">
    <source>
        <dbReference type="ARBA" id="ARBA00022833"/>
    </source>
</evidence>
<dbReference type="NCBIfam" id="NF000642">
    <property type="entry name" value="PRK00024.1"/>
    <property type="match status" value="1"/>
</dbReference>
<evidence type="ECO:0000256" key="3">
    <source>
        <dbReference type="ARBA" id="ARBA00022801"/>
    </source>
</evidence>
<evidence type="ECO:0000256" key="5">
    <source>
        <dbReference type="ARBA" id="ARBA00023049"/>
    </source>
</evidence>
<dbReference type="CDD" id="cd08071">
    <property type="entry name" value="MPN_DUF2466"/>
    <property type="match status" value="1"/>
</dbReference>
<dbReference type="EMBL" id="QZKU01000128">
    <property type="protein sequence ID" value="RJP16214.1"/>
    <property type="molecule type" value="Genomic_DNA"/>
</dbReference>
<dbReference type="PROSITE" id="PS01302">
    <property type="entry name" value="UPF0758"/>
    <property type="match status" value="1"/>
</dbReference>
<keyword evidence="2" id="KW-0479">Metal-binding</keyword>
<dbReference type="PANTHER" id="PTHR30471:SF3">
    <property type="entry name" value="UPF0758 PROTEIN YEES-RELATED"/>
    <property type="match status" value="1"/>
</dbReference>
<dbReference type="Pfam" id="PF20582">
    <property type="entry name" value="UPF0758_N"/>
    <property type="match status" value="1"/>
</dbReference>
<dbReference type="InterPro" id="IPR046778">
    <property type="entry name" value="UPF0758_N"/>
</dbReference>
<dbReference type="AlphaFoldDB" id="A0A3A4NL92"/>
<dbReference type="PANTHER" id="PTHR30471">
    <property type="entry name" value="DNA REPAIR PROTEIN RADC"/>
    <property type="match status" value="1"/>
</dbReference>
<feature type="domain" description="MPN" evidence="8">
    <location>
        <begin position="101"/>
        <end position="223"/>
    </location>
</feature>
<dbReference type="Proteomes" id="UP000265882">
    <property type="component" value="Unassembled WGS sequence"/>
</dbReference>
<sequence>MIREMPSSERPRERLAKRGASSLKNSELLGILFRTGTKHMNAIELAESTLQKFNGSLGLLARANIDELCGCEGIGFAKAVEVQAAFELGRRLANEEIKNPIIKSPKDVARLMTPEMQSLDREHFKVLLLNTKNHVTQVHTVSMGSLNASVVHPRECFRPAIAAQAAAVILVHNHPSGDPEPSPEDISLTRRLVAAGDLLGIKVLDHVIIAGNRFASVMDKGVK</sequence>
<comment type="caution">
    <text evidence="9">The sequence shown here is derived from an EMBL/GenBank/DDBJ whole genome shotgun (WGS) entry which is preliminary data.</text>
</comment>
<evidence type="ECO:0000313" key="9">
    <source>
        <dbReference type="EMBL" id="RJP16214.1"/>
    </source>
</evidence>
<dbReference type="InterPro" id="IPR037518">
    <property type="entry name" value="MPN"/>
</dbReference>
<gene>
    <name evidence="9" type="ORF">C4520_19220</name>
</gene>
<organism evidence="9 10">
    <name type="scientific">Abyssobacteria bacterium (strain SURF_5)</name>
    <dbReference type="NCBI Taxonomy" id="2093360"/>
    <lineage>
        <taxon>Bacteria</taxon>
        <taxon>Pseudomonadati</taxon>
        <taxon>Candidatus Hydrogenedentota</taxon>
        <taxon>Candidatus Abyssobacteria</taxon>
    </lineage>
</organism>
<dbReference type="GO" id="GO:0006508">
    <property type="term" value="P:proteolysis"/>
    <property type="evidence" value="ECO:0007669"/>
    <property type="project" value="UniProtKB-KW"/>
</dbReference>
<evidence type="ECO:0000256" key="7">
    <source>
        <dbReference type="SAM" id="MobiDB-lite"/>
    </source>
</evidence>
<evidence type="ECO:0000313" key="10">
    <source>
        <dbReference type="Proteomes" id="UP000265882"/>
    </source>
</evidence>
<dbReference type="GO" id="GO:0008237">
    <property type="term" value="F:metallopeptidase activity"/>
    <property type="evidence" value="ECO:0007669"/>
    <property type="project" value="UniProtKB-KW"/>
</dbReference>
<name>A0A3A4NL92_ABYX5</name>
<dbReference type="GO" id="GO:0046872">
    <property type="term" value="F:metal ion binding"/>
    <property type="evidence" value="ECO:0007669"/>
    <property type="project" value="UniProtKB-KW"/>
</dbReference>